<name>A0A0A3IAQ3_9BACI</name>
<dbReference type="SMART" id="SM00304">
    <property type="entry name" value="HAMP"/>
    <property type="match status" value="1"/>
</dbReference>
<dbReference type="InterPro" id="IPR005467">
    <property type="entry name" value="His_kinase_dom"/>
</dbReference>
<keyword evidence="19" id="KW-1185">Reference proteome</keyword>
<keyword evidence="13" id="KW-0902">Two-component regulatory system</keyword>
<dbReference type="InterPro" id="IPR041610">
    <property type="entry name" value="ArlS_N"/>
</dbReference>
<dbReference type="InterPro" id="IPR036890">
    <property type="entry name" value="HATPase_C_sf"/>
</dbReference>
<dbReference type="InterPro" id="IPR004358">
    <property type="entry name" value="Sig_transdc_His_kin-like_C"/>
</dbReference>
<evidence type="ECO:0000313" key="18">
    <source>
        <dbReference type="EMBL" id="KGR81826.1"/>
    </source>
</evidence>
<keyword evidence="11" id="KW-0067">ATP-binding</keyword>
<dbReference type="Pfam" id="PF02518">
    <property type="entry name" value="HATPase_c"/>
    <property type="match status" value="1"/>
</dbReference>
<dbReference type="STRING" id="1220589.CD32_21100"/>
<dbReference type="PRINTS" id="PR00344">
    <property type="entry name" value="BCTRLSENSOR"/>
</dbReference>
<gene>
    <name evidence="18" type="ORF">CD32_21100</name>
</gene>
<dbReference type="eggNOG" id="COG5002">
    <property type="taxonomic scope" value="Bacteria"/>
</dbReference>
<dbReference type="InterPro" id="IPR036097">
    <property type="entry name" value="HisK_dim/P_sf"/>
</dbReference>
<evidence type="ECO:0000256" key="2">
    <source>
        <dbReference type="ARBA" id="ARBA00004651"/>
    </source>
</evidence>
<keyword evidence="10 18" id="KW-0418">Kinase</keyword>
<evidence type="ECO:0000256" key="7">
    <source>
        <dbReference type="ARBA" id="ARBA00022679"/>
    </source>
</evidence>
<comment type="catalytic activity">
    <reaction evidence="1">
        <text>ATP + protein L-histidine = ADP + protein N-phospho-L-histidine.</text>
        <dbReference type="EC" id="2.7.13.3"/>
    </reaction>
</comment>
<dbReference type="SUPFAM" id="SSF47384">
    <property type="entry name" value="Homodimeric domain of signal transducing histidine kinase"/>
    <property type="match status" value="1"/>
</dbReference>
<evidence type="ECO:0000256" key="14">
    <source>
        <dbReference type="ARBA" id="ARBA00023136"/>
    </source>
</evidence>
<dbReference type="PANTHER" id="PTHR45436:SF5">
    <property type="entry name" value="SENSOR HISTIDINE KINASE TRCS"/>
    <property type="match status" value="1"/>
</dbReference>
<keyword evidence="6" id="KW-0597">Phosphoprotein</keyword>
<reference evidence="18 19" key="1">
    <citation type="submission" date="2014-02" db="EMBL/GenBank/DDBJ databases">
        <title>Draft genome sequence of Lysinibacillus odysseyi NBRC 100172.</title>
        <authorList>
            <person name="Zhang F."/>
            <person name="Wang G."/>
            <person name="Zhang L."/>
        </authorList>
    </citation>
    <scope>NUCLEOTIDE SEQUENCE [LARGE SCALE GENOMIC DNA]</scope>
    <source>
        <strain evidence="18 19">NBRC 100172</strain>
    </source>
</reference>
<evidence type="ECO:0000256" key="8">
    <source>
        <dbReference type="ARBA" id="ARBA00022692"/>
    </source>
</evidence>
<keyword evidence="8 15" id="KW-0812">Transmembrane</keyword>
<feature type="transmembrane region" description="Helical" evidence="15">
    <location>
        <begin position="163"/>
        <end position="189"/>
    </location>
</feature>
<evidence type="ECO:0000256" key="3">
    <source>
        <dbReference type="ARBA" id="ARBA00012438"/>
    </source>
</evidence>
<proteinExistence type="predicted"/>
<dbReference type="PROSITE" id="PS50885">
    <property type="entry name" value="HAMP"/>
    <property type="match status" value="1"/>
</dbReference>
<evidence type="ECO:0000256" key="6">
    <source>
        <dbReference type="ARBA" id="ARBA00022553"/>
    </source>
</evidence>
<dbReference type="EC" id="2.7.13.3" evidence="3"/>
<feature type="transmembrane region" description="Helical" evidence="15">
    <location>
        <begin position="21"/>
        <end position="43"/>
    </location>
</feature>
<evidence type="ECO:0000256" key="5">
    <source>
        <dbReference type="ARBA" id="ARBA00022475"/>
    </source>
</evidence>
<dbReference type="Gene3D" id="1.10.287.130">
    <property type="match status" value="1"/>
</dbReference>
<dbReference type="RefSeq" id="WP_036158777.1">
    <property type="nucleotide sequence ID" value="NZ_AVCX01000001.1"/>
</dbReference>
<accession>A0A0A3IAQ3</accession>
<dbReference type="FunFam" id="3.30.565.10:FF:000006">
    <property type="entry name" value="Sensor histidine kinase WalK"/>
    <property type="match status" value="1"/>
</dbReference>
<dbReference type="PROSITE" id="PS50109">
    <property type="entry name" value="HIS_KIN"/>
    <property type="match status" value="1"/>
</dbReference>
<dbReference type="FunFam" id="1.10.287.130:FF:000001">
    <property type="entry name" value="Two-component sensor histidine kinase"/>
    <property type="match status" value="1"/>
</dbReference>
<dbReference type="PANTHER" id="PTHR45436">
    <property type="entry name" value="SENSOR HISTIDINE KINASE YKOH"/>
    <property type="match status" value="1"/>
</dbReference>
<evidence type="ECO:0000256" key="1">
    <source>
        <dbReference type="ARBA" id="ARBA00000085"/>
    </source>
</evidence>
<keyword evidence="12 15" id="KW-1133">Transmembrane helix</keyword>
<keyword evidence="7" id="KW-0808">Transferase</keyword>
<feature type="domain" description="Histidine kinase" evidence="16">
    <location>
        <begin position="253"/>
        <end position="466"/>
    </location>
</feature>
<dbReference type="SUPFAM" id="SSF55874">
    <property type="entry name" value="ATPase domain of HSP90 chaperone/DNA topoisomerase II/histidine kinase"/>
    <property type="match status" value="1"/>
</dbReference>
<evidence type="ECO:0000256" key="9">
    <source>
        <dbReference type="ARBA" id="ARBA00022741"/>
    </source>
</evidence>
<evidence type="ECO:0000313" key="19">
    <source>
        <dbReference type="Proteomes" id="UP000030437"/>
    </source>
</evidence>
<evidence type="ECO:0000256" key="11">
    <source>
        <dbReference type="ARBA" id="ARBA00022840"/>
    </source>
</evidence>
<dbReference type="CDD" id="cd06225">
    <property type="entry name" value="HAMP"/>
    <property type="match status" value="1"/>
</dbReference>
<dbReference type="SMART" id="SM00387">
    <property type="entry name" value="HATPase_c"/>
    <property type="match status" value="1"/>
</dbReference>
<evidence type="ECO:0000259" key="17">
    <source>
        <dbReference type="PROSITE" id="PS50885"/>
    </source>
</evidence>
<evidence type="ECO:0000256" key="13">
    <source>
        <dbReference type="ARBA" id="ARBA00023012"/>
    </source>
</evidence>
<dbReference type="InterPro" id="IPR050428">
    <property type="entry name" value="TCS_sensor_his_kinase"/>
</dbReference>
<evidence type="ECO:0000256" key="15">
    <source>
        <dbReference type="SAM" id="Phobius"/>
    </source>
</evidence>
<dbReference type="Proteomes" id="UP000030437">
    <property type="component" value="Unassembled WGS sequence"/>
</dbReference>
<protein>
    <recommendedName>
        <fullName evidence="4">Signal transduction histidine-protein kinase ArlS</fullName>
        <ecNumber evidence="3">2.7.13.3</ecNumber>
    </recommendedName>
</protein>
<dbReference type="EMBL" id="JPVP01000060">
    <property type="protein sequence ID" value="KGR81826.1"/>
    <property type="molecule type" value="Genomic_DNA"/>
</dbReference>
<dbReference type="InterPro" id="IPR003661">
    <property type="entry name" value="HisK_dim/P_dom"/>
</dbReference>
<dbReference type="Pfam" id="PF18719">
    <property type="entry name" value="ArlS_N"/>
    <property type="match status" value="1"/>
</dbReference>
<dbReference type="Pfam" id="PF00512">
    <property type="entry name" value="HisKA"/>
    <property type="match status" value="1"/>
</dbReference>
<dbReference type="CDD" id="cd00082">
    <property type="entry name" value="HisKA"/>
    <property type="match status" value="1"/>
</dbReference>
<dbReference type="CDD" id="cd00075">
    <property type="entry name" value="HATPase"/>
    <property type="match status" value="1"/>
</dbReference>
<evidence type="ECO:0000256" key="12">
    <source>
        <dbReference type="ARBA" id="ARBA00022989"/>
    </source>
</evidence>
<keyword evidence="9" id="KW-0547">Nucleotide-binding</keyword>
<dbReference type="OrthoDB" id="9786919at2"/>
<dbReference type="Pfam" id="PF00672">
    <property type="entry name" value="HAMP"/>
    <property type="match status" value="1"/>
</dbReference>
<dbReference type="GO" id="GO:0000155">
    <property type="term" value="F:phosphorelay sensor kinase activity"/>
    <property type="evidence" value="ECO:0007669"/>
    <property type="project" value="InterPro"/>
</dbReference>
<evidence type="ECO:0000256" key="4">
    <source>
        <dbReference type="ARBA" id="ARBA00015735"/>
    </source>
</evidence>
<feature type="domain" description="HAMP" evidence="17">
    <location>
        <begin position="191"/>
        <end position="245"/>
    </location>
</feature>
<evidence type="ECO:0000259" key="16">
    <source>
        <dbReference type="PROSITE" id="PS50109"/>
    </source>
</evidence>
<dbReference type="GO" id="GO:0005524">
    <property type="term" value="F:ATP binding"/>
    <property type="evidence" value="ECO:0007669"/>
    <property type="project" value="UniProtKB-KW"/>
</dbReference>
<dbReference type="SMART" id="SM00388">
    <property type="entry name" value="HisKA"/>
    <property type="match status" value="1"/>
</dbReference>
<dbReference type="InterPro" id="IPR003594">
    <property type="entry name" value="HATPase_dom"/>
</dbReference>
<dbReference type="Gene3D" id="3.30.565.10">
    <property type="entry name" value="Histidine kinase-like ATPase, C-terminal domain"/>
    <property type="match status" value="1"/>
</dbReference>
<keyword evidence="14 15" id="KW-0472">Membrane</keyword>
<comment type="caution">
    <text evidence="18">The sequence shown here is derived from an EMBL/GenBank/DDBJ whole genome shotgun (WGS) entry which is preliminary data.</text>
</comment>
<dbReference type="Gene3D" id="6.10.340.10">
    <property type="match status" value="1"/>
</dbReference>
<dbReference type="eggNOG" id="COG3850">
    <property type="taxonomic scope" value="Bacteria"/>
</dbReference>
<sequence length="466" mass="52941">MKLKTLIKNQSLKTKWMLTTGLTILISYAAICVIIFIALHTWLLAKEEENALRTVDDMTTFFSSQGVAVTIQDLQDQTGLMKAVLNQDQTVRLYQLDGTEILQINNTSPAAKLNMSFSSPDETLVHEATLDGAKAFVMHRIVQIGPRQYILQLVHPLLSFRSMMGYILTTMLIMGIGAVILAAAISYYASTVMIKPLRQLRNSMKAVKERGFESKVDFAYDSKDEIGDLLRLYKSMLHELEISFNRQQQFVSDASHELRTPVQSIEGHLSMMKRWGKEDPEVLEESLDTTLEEVARMKNIMEELLQLARKEAIAENISADTEEIVRQVANDLTFLYQSVQFDLHVIGQKRLAAISEEALSQIVRNLYENSIRYNENDPHIQTTIHYDDHNIFLEISDNGTGIPEEHLPYIFDRFYRVDHARVHVEGSTGLGLSITKSLLKKYGGEIEVHSKIGKGTVFLVRLDLKM</sequence>
<organism evidence="18 19">
    <name type="scientific">Lysinibacillus odysseyi 34hs-1 = NBRC 100172</name>
    <dbReference type="NCBI Taxonomy" id="1220589"/>
    <lineage>
        <taxon>Bacteria</taxon>
        <taxon>Bacillati</taxon>
        <taxon>Bacillota</taxon>
        <taxon>Bacilli</taxon>
        <taxon>Bacillales</taxon>
        <taxon>Bacillaceae</taxon>
        <taxon>Lysinibacillus</taxon>
    </lineage>
</organism>
<dbReference type="SUPFAM" id="SSF158472">
    <property type="entry name" value="HAMP domain-like"/>
    <property type="match status" value="1"/>
</dbReference>
<dbReference type="AlphaFoldDB" id="A0A0A3IAQ3"/>
<evidence type="ECO:0000256" key="10">
    <source>
        <dbReference type="ARBA" id="ARBA00022777"/>
    </source>
</evidence>
<dbReference type="GO" id="GO:0005886">
    <property type="term" value="C:plasma membrane"/>
    <property type="evidence" value="ECO:0007669"/>
    <property type="project" value="UniProtKB-SubCell"/>
</dbReference>
<keyword evidence="5" id="KW-1003">Cell membrane</keyword>
<dbReference type="InterPro" id="IPR003660">
    <property type="entry name" value="HAMP_dom"/>
</dbReference>
<comment type="subcellular location">
    <subcellularLocation>
        <location evidence="2">Cell membrane</location>
        <topology evidence="2">Multi-pass membrane protein</topology>
    </subcellularLocation>
</comment>